<feature type="compositionally biased region" description="Basic and acidic residues" evidence="5">
    <location>
        <begin position="129"/>
        <end position="138"/>
    </location>
</feature>
<feature type="transmembrane region" description="Helical" evidence="6">
    <location>
        <begin position="316"/>
        <end position="336"/>
    </location>
</feature>
<dbReference type="Proteomes" id="UP000053268">
    <property type="component" value="Unassembled WGS sequence"/>
</dbReference>
<evidence type="ECO:0000256" key="4">
    <source>
        <dbReference type="ARBA" id="ARBA00023136"/>
    </source>
</evidence>
<dbReference type="PANTHER" id="PTHR10671:SF110">
    <property type="entry name" value="FI18012P1"/>
    <property type="match status" value="1"/>
</dbReference>
<dbReference type="EMBL" id="KQ459232">
    <property type="protein sequence ID" value="KPJ02744.1"/>
    <property type="molecule type" value="Genomic_DNA"/>
</dbReference>
<dbReference type="STRING" id="66420.A0A194QBD7"/>
<name>A0A194QBD7_PAPXU</name>
<evidence type="ECO:0000256" key="2">
    <source>
        <dbReference type="ARBA" id="ARBA00022692"/>
    </source>
</evidence>
<organism evidence="7 8">
    <name type="scientific">Papilio xuthus</name>
    <name type="common">Asian swallowtail butterfly</name>
    <dbReference type="NCBI Taxonomy" id="66420"/>
    <lineage>
        <taxon>Eukaryota</taxon>
        <taxon>Metazoa</taxon>
        <taxon>Ecdysozoa</taxon>
        <taxon>Arthropoda</taxon>
        <taxon>Hexapoda</taxon>
        <taxon>Insecta</taxon>
        <taxon>Pterygota</taxon>
        <taxon>Neoptera</taxon>
        <taxon>Endopterygota</taxon>
        <taxon>Lepidoptera</taxon>
        <taxon>Glossata</taxon>
        <taxon>Ditrysia</taxon>
        <taxon>Papilionoidea</taxon>
        <taxon>Papilionidae</taxon>
        <taxon>Papilioninae</taxon>
        <taxon>Papilio</taxon>
    </lineage>
</organism>
<evidence type="ECO:0000313" key="7">
    <source>
        <dbReference type="EMBL" id="KPJ02744.1"/>
    </source>
</evidence>
<evidence type="ECO:0000256" key="5">
    <source>
        <dbReference type="SAM" id="MobiDB-lite"/>
    </source>
</evidence>
<keyword evidence="4 6" id="KW-0472">Membrane</keyword>
<evidence type="ECO:0000256" key="1">
    <source>
        <dbReference type="ARBA" id="ARBA00004141"/>
    </source>
</evidence>
<evidence type="ECO:0000313" key="8">
    <source>
        <dbReference type="Proteomes" id="UP000053268"/>
    </source>
</evidence>
<feature type="transmembrane region" description="Helical" evidence="6">
    <location>
        <begin position="356"/>
        <end position="382"/>
    </location>
</feature>
<feature type="region of interest" description="Disordered" evidence="5">
    <location>
        <begin position="121"/>
        <end position="145"/>
    </location>
</feature>
<dbReference type="InterPro" id="IPR050579">
    <property type="entry name" value="PMP-22/EMP/MP20-like"/>
</dbReference>
<dbReference type="Pfam" id="PF13903">
    <property type="entry name" value="Claudin_2"/>
    <property type="match status" value="1"/>
</dbReference>
<dbReference type="GO" id="GO:0005886">
    <property type="term" value="C:plasma membrane"/>
    <property type="evidence" value="ECO:0007669"/>
    <property type="project" value="TreeGrafter"/>
</dbReference>
<evidence type="ECO:0000256" key="3">
    <source>
        <dbReference type="ARBA" id="ARBA00022989"/>
    </source>
</evidence>
<evidence type="ECO:0000256" key="6">
    <source>
        <dbReference type="SAM" id="Phobius"/>
    </source>
</evidence>
<comment type="subcellular location">
    <subcellularLocation>
        <location evidence="1">Membrane</location>
        <topology evidence="1">Multi-pass membrane protein</topology>
    </subcellularLocation>
</comment>
<dbReference type="Gene3D" id="1.20.140.150">
    <property type="match status" value="1"/>
</dbReference>
<accession>A0A194QBD7</accession>
<keyword evidence="3 6" id="KW-1133">Transmembrane helix</keyword>
<dbReference type="InterPro" id="IPR004031">
    <property type="entry name" value="PMP22/EMP/MP20/Claudin"/>
</dbReference>
<keyword evidence="2 6" id="KW-0812">Transmembrane</keyword>
<keyword evidence="8" id="KW-1185">Reference proteome</keyword>
<proteinExistence type="predicted"/>
<feature type="transmembrane region" description="Helical" evidence="6">
    <location>
        <begin position="284"/>
        <end position="304"/>
    </location>
</feature>
<dbReference type="AlphaFoldDB" id="A0A194QBD7"/>
<gene>
    <name evidence="7" type="ORF">RR46_09947</name>
</gene>
<protein>
    <submittedName>
        <fullName evidence="7">Uncharacterized protein</fullName>
    </submittedName>
</protein>
<sequence>MHRYFSKPSEYGCSIEDLATLRLGLNNFAVTPHTAVAAGYANYSRDTASWQAGYNEAEIDSIPDAAKARQQAGLRSPGEPGHCPVAYLIPSKQCKHLCQSQNRHNGSDPKGISVRDTEYLNGSSSTTFPEDKPMETDKMSTASSTGAERRPLLQALVIERRILFACTVLVGLCTFVWIAAVCTEKWVHIEGGKGVYLPSRGVYLIWSNSGMWEICRYLFHPTPTSPVKYNATVGTTTPRPYDVEGMVGEYFTNCTNYLAQPVMKNGKPEDPAYDIDVANYVRTMVSFGIISLFVMAMGCGFSTYTFRNPRYMFKRLAAGIHFISTSCTFVVVQITMSCIDHMKKNLRFVYPERAYHYYHISFFLAWFVVLVNLFAAASFLWYSRKRKGDKAATDELAMADEPTIIGR</sequence>
<feature type="transmembrane region" description="Helical" evidence="6">
    <location>
        <begin position="162"/>
        <end position="180"/>
    </location>
</feature>
<reference evidence="7 8" key="1">
    <citation type="journal article" date="2015" name="Nat. Commun.">
        <title>Outbred genome sequencing and CRISPR/Cas9 gene editing in butterflies.</title>
        <authorList>
            <person name="Li X."/>
            <person name="Fan D."/>
            <person name="Zhang W."/>
            <person name="Liu G."/>
            <person name="Zhang L."/>
            <person name="Zhao L."/>
            <person name="Fang X."/>
            <person name="Chen L."/>
            <person name="Dong Y."/>
            <person name="Chen Y."/>
            <person name="Ding Y."/>
            <person name="Zhao R."/>
            <person name="Feng M."/>
            <person name="Zhu Y."/>
            <person name="Feng Y."/>
            <person name="Jiang X."/>
            <person name="Zhu D."/>
            <person name="Xiang H."/>
            <person name="Feng X."/>
            <person name="Li S."/>
            <person name="Wang J."/>
            <person name="Zhang G."/>
            <person name="Kronforst M.R."/>
            <person name="Wang W."/>
        </authorList>
    </citation>
    <scope>NUCLEOTIDE SEQUENCE [LARGE SCALE GENOMIC DNA]</scope>
    <source>
        <strain evidence="7">Ya'a_city_454_Px</strain>
        <tissue evidence="7">Whole body</tissue>
    </source>
</reference>
<dbReference type="PANTHER" id="PTHR10671">
    <property type="entry name" value="EPITHELIAL MEMBRANE PROTEIN-RELATED"/>
    <property type="match status" value="1"/>
</dbReference>